<keyword evidence="1" id="KW-0808">Transferase</keyword>
<protein>
    <recommendedName>
        <fullName evidence="1">Pantoate kinase</fullName>
        <shortName evidence="1">PoK</shortName>
        <ecNumber evidence="1">2.7.1.169</ecNumber>
    </recommendedName>
</protein>
<dbReference type="Gene3D" id="3.30.230.10">
    <property type="match status" value="1"/>
</dbReference>
<name>A0A2V2NHY6_9EURY</name>
<dbReference type="PANTHER" id="PTHR42282:SF1">
    <property type="entry name" value="PANTOATE KINASE"/>
    <property type="match status" value="1"/>
</dbReference>
<dbReference type="GO" id="GO:0016301">
    <property type="term" value="F:kinase activity"/>
    <property type="evidence" value="ECO:0007669"/>
    <property type="project" value="UniProtKB-UniRule"/>
</dbReference>
<organism evidence="3 4">
    <name type="scientific">Methanospirillum stamsii</name>
    <dbReference type="NCBI Taxonomy" id="1277351"/>
    <lineage>
        <taxon>Archaea</taxon>
        <taxon>Methanobacteriati</taxon>
        <taxon>Methanobacteriota</taxon>
        <taxon>Stenosarchaea group</taxon>
        <taxon>Methanomicrobia</taxon>
        <taxon>Methanomicrobiales</taxon>
        <taxon>Methanospirillaceae</taxon>
        <taxon>Methanospirillum</taxon>
    </lineage>
</organism>
<reference evidence="3 4" key="1">
    <citation type="submission" date="2018-05" db="EMBL/GenBank/DDBJ databases">
        <title>Draft genome of Methanospirillum stamsii Pt1.</title>
        <authorList>
            <person name="Dueholm M.S."/>
            <person name="Nielsen P.H."/>
            <person name="Bakmann L.F."/>
            <person name="Otzen D.E."/>
        </authorList>
    </citation>
    <scope>NUCLEOTIDE SEQUENCE [LARGE SCALE GENOMIC DNA]</scope>
    <source>
        <strain evidence="3 4">Pt1</strain>
    </source>
</reference>
<dbReference type="PANTHER" id="PTHR42282">
    <property type="entry name" value="PANTOATE KINASE-RELATED"/>
    <property type="match status" value="1"/>
</dbReference>
<dbReference type="InterPro" id="IPR006204">
    <property type="entry name" value="GHMP_kinase_N_dom"/>
</dbReference>
<evidence type="ECO:0000259" key="2">
    <source>
        <dbReference type="Pfam" id="PF00288"/>
    </source>
</evidence>
<dbReference type="HAMAP" id="MF_02223">
    <property type="entry name" value="Pantoate_kinase"/>
    <property type="match status" value="1"/>
</dbReference>
<dbReference type="EC" id="2.7.1.169" evidence="1"/>
<dbReference type="GO" id="GO:0005524">
    <property type="term" value="F:ATP binding"/>
    <property type="evidence" value="ECO:0007669"/>
    <property type="project" value="UniProtKB-KW"/>
</dbReference>
<dbReference type="GeneID" id="97611172"/>
<keyword evidence="1 3" id="KW-0418">Kinase</keyword>
<dbReference type="AlphaFoldDB" id="A0A2V2NHY6"/>
<keyword evidence="1" id="KW-0067">ATP-binding</keyword>
<dbReference type="GO" id="GO:0015937">
    <property type="term" value="P:coenzyme A biosynthetic process"/>
    <property type="evidence" value="ECO:0007669"/>
    <property type="project" value="UniProtKB-UniRule"/>
</dbReference>
<dbReference type="NCBIfam" id="NF040725">
    <property type="entry name" value="panto_kin_Meth"/>
    <property type="match status" value="1"/>
</dbReference>
<gene>
    <name evidence="3" type="ORF">DLD82_06925</name>
</gene>
<evidence type="ECO:0000313" key="3">
    <source>
        <dbReference type="EMBL" id="PWR74953.1"/>
    </source>
</evidence>
<proteinExistence type="inferred from homology"/>
<dbReference type="PIRSF" id="PIRSF016896">
    <property type="entry name" value="GHMP_arc_MJ0969"/>
    <property type="match status" value="1"/>
</dbReference>
<comment type="caution">
    <text evidence="3">The sequence shown here is derived from an EMBL/GenBank/DDBJ whole genome shotgun (WGS) entry which is preliminary data.</text>
</comment>
<dbReference type="SUPFAM" id="SSF54211">
    <property type="entry name" value="Ribosomal protein S5 domain 2-like"/>
    <property type="match status" value="1"/>
</dbReference>
<keyword evidence="1" id="KW-0173">Coenzyme A biosynthesis</keyword>
<dbReference type="RefSeq" id="WP_109940386.1">
    <property type="nucleotide sequence ID" value="NZ_CP176366.1"/>
</dbReference>
<evidence type="ECO:0000256" key="1">
    <source>
        <dbReference type="HAMAP-Rule" id="MF_02223"/>
    </source>
</evidence>
<sequence length="289" mass="30697">MGSSHVVAFCPGQISGYFLPVISENPDESGSCGAGLVISEGVKVTASRNPVSSVDVYQTDRTGMPNKIAESSNIIMNLLDALDVSASITTCCHLPIGCGYGMSAAALLGATHALNRLFQFGMNEHECARLAHRLEVMERSGLGDVSGCQGGGFVVRVTPGPDGEIYRTMDTRSIFAITISPIKTSSVLSSPEQIEKFKRAYPTTIPKTLDEFMTVARKFAEGTGLITEDVRNILLKCDAHGIPASMTMLGNGVFATGRDAEKILSGFGNVYRLSLSPGGPRILHGEYLS</sequence>
<evidence type="ECO:0000313" key="4">
    <source>
        <dbReference type="Proteomes" id="UP000245934"/>
    </source>
</evidence>
<dbReference type="EMBL" id="QGMZ01000014">
    <property type="protein sequence ID" value="PWR74953.1"/>
    <property type="molecule type" value="Genomic_DNA"/>
</dbReference>
<comment type="catalytic activity">
    <reaction evidence="1">
        <text>(R)-pantoate + ATP = (R)-4-phosphopantoate + ADP + H(+)</text>
        <dbReference type="Rhea" id="RHEA:28246"/>
        <dbReference type="ChEBI" id="CHEBI:15378"/>
        <dbReference type="ChEBI" id="CHEBI:15980"/>
        <dbReference type="ChEBI" id="CHEBI:30616"/>
        <dbReference type="ChEBI" id="CHEBI:61294"/>
        <dbReference type="ChEBI" id="CHEBI:456216"/>
        <dbReference type="EC" id="2.7.1.169"/>
    </reaction>
</comment>
<dbReference type="InterPro" id="IPR014721">
    <property type="entry name" value="Ribsml_uS5_D2-typ_fold_subgr"/>
</dbReference>
<comment type="function">
    <text evidence="1">Phosphorylates (R)-pantoate to form (R)-4-phosphopantoate in the CoA biosynthesis pathway.</text>
</comment>
<accession>A0A2V2NHY6</accession>
<dbReference type="InterPro" id="IPR054946">
    <property type="entry name" value="Panto_kinase"/>
</dbReference>
<dbReference type="InterPro" id="IPR012043">
    <property type="entry name" value="PoK"/>
</dbReference>
<keyword evidence="4" id="KW-1185">Reference proteome</keyword>
<comment type="pathway">
    <text evidence="1">Cofactor biosynthesis; coenzyme A biosynthesis.</text>
</comment>
<dbReference type="OrthoDB" id="85822at2157"/>
<dbReference type="Pfam" id="PF00288">
    <property type="entry name" value="GHMP_kinases_N"/>
    <property type="match status" value="1"/>
</dbReference>
<dbReference type="UniPathway" id="UPA00241"/>
<feature type="domain" description="GHMP kinase N-terminal" evidence="2">
    <location>
        <begin position="80"/>
        <end position="148"/>
    </location>
</feature>
<comment type="similarity">
    <text evidence="1">Belongs to the GHMP kinase family. PoK subfamily.</text>
</comment>
<dbReference type="InterPro" id="IPR020568">
    <property type="entry name" value="Ribosomal_Su5_D2-typ_SF"/>
</dbReference>
<dbReference type="Proteomes" id="UP000245934">
    <property type="component" value="Unassembled WGS sequence"/>
</dbReference>
<keyword evidence="1" id="KW-0547">Nucleotide-binding</keyword>